<dbReference type="EMBL" id="CP009810">
    <property type="protein sequence ID" value="ATZ51161.1"/>
    <property type="molecule type" value="Genomic_DNA"/>
</dbReference>
<feature type="compositionally biased region" description="Low complexity" evidence="4">
    <location>
        <begin position="31"/>
        <end position="44"/>
    </location>
</feature>
<keyword evidence="6" id="KW-1185">Reference proteome</keyword>
<proteinExistence type="inferred from homology"/>
<evidence type="ECO:0000256" key="4">
    <source>
        <dbReference type="SAM" id="MobiDB-lite"/>
    </source>
</evidence>
<gene>
    <name evidence="5" type="ORF">BCIN_06g05870</name>
</gene>
<dbReference type="OMA" id="NTKVTGH"/>
<comment type="similarity">
    <text evidence="2">Belongs to the dpy-30 family.</text>
</comment>
<reference evidence="5 6" key="3">
    <citation type="journal article" date="2017" name="Mol. Plant Pathol.">
        <title>A gapless genome sequence of the fungus Botrytis cinerea.</title>
        <authorList>
            <person name="Van Kan J.A."/>
            <person name="Stassen J.H."/>
            <person name="Mosbach A."/>
            <person name="Van Der Lee T.A."/>
            <person name="Faino L."/>
            <person name="Farmer A.D."/>
            <person name="Papasotiriou D.G."/>
            <person name="Zhou S."/>
            <person name="Seidl M.F."/>
            <person name="Cottam E."/>
            <person name="Edel D."/>
            <person name="Hahn M."/>
            <person name="Schwartz D.C."/>
            <person name="Dietrich R.A."/>
            <person name="Widdison S."/>
            <person name="Scalliet G."/>
        </authorList>
    </citation>
    <scope>NUCLEOTIDE SEQUENCE [LARGE SCALE GENOMIC DNA]</scope>
    <source>
        <strain evidence="5 6">B05.10</strain>
    </source>
</reference>
<comment type="subcellular location">
    <subcellularLocation>
        <location evidence="1">Nucleus</location>
    </subcellularLocation>
</comment>
<dbReference type="OrthoDB" id="417678at2759"/>
<evidence type="ECO:0000256" key="3">
    <source>
        <dbReference type="ARBA" id="ARBA00023242"/>
    </source>
</evidence>
<dbReference type="Pfam" id="PF05186">
    <property type="entry name" value="Dpy-30"/>
    <property type="match status" value="1"/>
</dbReference>
<feature type="compositionally biased region" description="Polar residues" evidence="4">
    <location>
        <begin position="95"/>
        <end position="108"/>
    </location>
</feature>
<dbReference type="CDD" id="cd22965">
    <property type="entry name" value="DD_DPY30_SDC1"/>
    <property type="match status" value="1"/>
</dbReference>
<accession>A0A384JL12</accession>
<reference evidence="5 6" key="2">
    <citation type="journal article" date="2012" name="Eukaryot. Cell">
        <title>Genome update of Botrytis cinerea strains B05.10 and T4.</title>
        <authorList>
            <person name="Staats M."/>
            <person name="van Kan J.A."/>
        </authorList>
    </citation>
    <scope>NUCLEOTIDE SEQUENCE [LARGE SCALE GENOMIC DNA]</scope>
    <source>
        <strain evidence="5 6">B05.10</strain>
    </source>
</reference>
<dbReference type="GO" id="GO:0005634">
    <property type="term" value="C:nucleus"/>
    <property type="evidence" value="ECO:0007669"/>
    <property type="project" value="UniProtKB-SubCell"/>
</dbReference>
<feature type="compositionally biased region" description="Polar residues" evidence="4">
    <location>
        <begin position="1"/>
        <end position="30"/>
    </location>
</feature>
<dbReference type="Gene3D" id="1.20.890.10">
    <property type="entry name" value="cAMP-dependent protein kinase regulatory subunit, dimerization-anchoring domain"/>
    <property type="match status" value="1"/>
</dbReference>
<sequence length="205" mass="21304">MSQPNTPSPEINPNSTPSISSAAHTYQLAMQTQSSSTPPSSTPSGVLQMPGATRDVVMEDAPLQRPASPAAAILPPTAQTQSQAHSHSPILPPSHQASTSSTNINRETASPAPVPARTSTPVPKVNGNAEKENSSRATSQHPDTGPSVPTEASVHGAPARVYLNQTVTGSLLEGMKLLAKDQPKDPLRVLGEFLLSKSKELEGGN</sequence>
<dbReference type="InterPro" id="IPR049629">
    <property type="entry name" value="DPY30_SDC1_DD"/>
</dbReference>
<evidence type="ECO:0000256" key="1">
    <source>
        <dbReference type="ARBA" id="ARBA00004123"/>
    </source>
</evidence>
<keyword evidence="3" id="KW-0539">Nucleus</keyword>
<evidence type="ECO:0008006" key="7">
    <source>
        <dbReference type="Google" id="ProtNLM"/>
    </source>
</evidence>
<name>A0A384JL12_BOTFB</name>
<dbReference type="GeneID" id="5439658"/>
<dbReference type="Proteomes" id="UP000001798">
    <property type="component" value="Chromosome 6"/>
</dbReference>
<organism evidence="5 6">
    <name type="scientific">Botryotinia fuckeliana (strain B05.10)</name>
    <name type="common">Noble rot fungus</name>
    <name type="synonym">Botrytis cinerea</name>
    <dbReference type="NCBI Taxonomy" id="332648"/>
    <lineage>
        <taxon>Eukaryota</taxon>
        <taxon>Fungi</taxon>
        <taxon>Dikarya</taxon>
        <taxon>Ascomycota</taxon>
        <taxon>Pezizomycotina</taxon>
        <taxon>Leotiomycetes</taxon>
        <taxon>Helotiales</taxon>
        <taxon>Sclerotiniaceae</taxon>
        <taxon>Botrytis</taxon>
    </lineage>
</organism>
<reference evidence="5 6" key="1">
    <citation type="journal article" date="2011" name="PLoS Genet.">
        <title>Genomic analysis of the necrotrophic fungal pathogens Sclerotinia sclerotiorum and Botrytis cinerea.</title>
        <authorList>
            <person name="Amselem J."/>
            <person name="Cuomo C.A."/>
            <person name="van Kan J.A."/>
            <person name="Viaud M."/>
            <person name="Benito E.P."/>
            <person name="Couloux A."/>
            <person name="Coutinho P.M."/>
            <person name="de Vries R.P."/>
            <person name="Dyer P.S."/>
            <person name="Fillinger S."/>
            <person name="Fournier E."/>
            <person name="Gout L."/>
            <person name="Hahn M."/>
            <person name="Kohn L."/>
            <person name="Lapalu N."/>
            <person name="Plummer K.M."/>
            <person name="Pradier J.M."/>
            <person name="Quevillon E."/>
            <person name="Sharon A."/>
            <person name="Simon A."/>
            <person name="ten Have A."/>
            <person name="Tudzynski B."/>
            <person name="Tudzynski P."/>
            <person name="Wincker P."/>
            <person name="Andrew M."/>
            <person name="Anthouard V."/>
            <person name="Beever R.E."/>
            <person name="Beffa R."/>
            <person name="Benoit I."/>
            <person name="Bouzid O."/>
            <person name="Brault B."/>
            <person name="Chen Z."/>
            <person name="Choquer M."/>
            <person name="Collemare J."/>
            <person name="Cotton P."/>
            <person name="Danchin E.G."/>
            <person name="Da Silva C."/>
            <person name="Gautier A."/>
            <person name="Giraud C."/>
            <person name="Giraud T."/>
            <person name="Gonzalez C."/>
            <person name="Grossetete S."/>
            <person name="Guldener U."/>
            <person name="Henrissat B."/>
            <person name="Howlett B.J."/>
            <person name="Kodira C."/>
            <person name="Kretschmer M."/>
            <person name="Lappartient A."/>
            <person name="Leroch M."/>
            <person name="Levis C."/>
            <person name="Mauceli E."/>
            <person name="Neuveglise C."/>
            <person name="Oeser B."/>
            <person name="Pearson M."/>
            <person name="Poulain J."/>
            <person name="Poussereau N."/>
            <person name="Quesneville H."/>
            <person name="Rascle C."/>
            <person name="Schumacher J."/>
            <person name="Segurens B."/>
            <person name="Sexton A."/>
            <person name="Silva E."/>
            <person name="Sirven C."/>
            <person name="Soanes D.M."/>
            <person name="Talbot N.J."/>
            <person name="Templeton M."/>
            <person name="Yandava C."/>
            <person name="Yarden O."/>
            <person name="Zeng Q."/>
            <person name="Rollins J.A."/>
            <person name="Lebrun M.H."/>
            <person name="Dickman M."/>
        </authorList>
    </citation>
    <scope>NUCLEOTIDE SEQUENCE [LARGE SCALE GENOMIC DNA]</scope>
    <source>
        <strain evidence="5 6">B05.10</strain>
    </source>
</reference>
<dbReference type="InterPro" id="IPR007858">
    <property type="entry name" value="Dpy-30_motif"/>
</dbReference>
<feature type="region of interest" description="Disordered" evidence="4">
    <location>
        <begin position="1"/>
        <end position="159"/>
    </location>
</feature>
<dbReference type="KEGG" id="bfu:BCIN_06g05870"/>
<evidence type="ECO:0000313" key="6">
    <source>
        <dbReference type="Proteomes" id="UP000001798"/>
    </source>
</evidence>
<evidence type="ECO:0000256" key="2">
    <source>
        <dbReference type="ARBA" id="ARBA00010849"/>
    </source>
</evidence>
<feature type="compositionally biased region" description="Polar residues" evidence="4">
    <location>
        <begin position="77"/>
        <end position="86"/>
    </location>
</feature>
<dbReference type="VEuPathDB" id="FungiDB:Bcin06g05870"/>
<dbReference type="AlphaFoldDB" id="A0A384JL12"/>
<protein>
    <recommendedName>
        <fullName evidence="7">Dpy-30 domain-containing protein</fullName>
    </recommendedName>
</protein>
<evidence type="ECO:0000313" key="5">
    <source>
        <dbReference type="EMBL" id="ATZ51161.1"/>
    </source>
</evidence>
<dbReference type="RefSeq" id="XP_001559027.1">
    <property type="nucleotide sequence ID" value="XM_001558977.2"/>
</dbReference>